<organism evidence="2 3">
    <name type="scientific">Citreimonas salinaria</name>
    <dbReference type="NCBI Taxonomy" id="321339"/>
    <lineage>
        <taxon>Bacteria</taxon>
        <taxon>Pseudomonadati</taxon>
        <taxon>Pseudomonadota</taxon>
        <taxon>Alphaproteobacteria</taxon>
        <taxon>Rhodobacterales</taxon>
        <taxon>Roseobacteraceae</taxon>
        <taxon>Citreimonas</taxon>
    </lineage>
</organism>
<evidence type="ECO:0000313" key="3">
    <source>
        <dbReference type="Proteomes" id="UP000199286"/>
    </source>
</evidence>
<dbReference type="Proteomes" id="UP000199286">
    <property type="component" value="Unassembled WGS sequence"/>
</dbReference>
<feature type="region of interest" description="Disordered" evidence="1">
    <location>
        <begin position="72"/>
        <end position="176"/>
    </location>
</feature>
<gene>
    <name evidence="2" type="ORF">SAMN05444340_12123</name>
</gene>
<protein>
    <submittedName>
        <fullName evidence="2">Uncharacterized protein</fullName>
    </submittedName>
</protein>
<keyword evidence="3" id="KW-1185">Reference proteome</keyword>
<proteinExistence type="predicted"/>
<dbReference type="AlphaFoldDB" id="A0A1H3N7H8"/>
<dbReference type="EMBL" id="FNPF01000021">
    <property type="protein sequence ID" value="SDY84832.1"/>
    <property type="molecule type" value="Genomic_DNA"/>
</dbReference>
<feature type="compositionally biased region" description="Basic and acidic residues" evidence="1">
    <location>
        <begin position="74"/>
        <end position="111"/>
    </location>
</feature>
<feature type="compositionally biased region" description="Acidic residues" evidence="1">
    <location>
        <begin position="115"/>
        <end position="128"/>
    </location>
</feature>
<reference evidence="2 3" key="1">
    <citation type="submission" date="2016-10" db="EMBL/GenBank/DDBJ databases">
        <authorList>
            <person name="de Groot N.N."/>
        </authorList>
    </citation>
    <scope>NUCLEOTIDE SEQUENCE [LARGE SCALE GENOMIC DNA]</scope>
    <source>
        <strain evidence="2 3">DSM 26880</strain>
    </source>
</reference>
<feature type="compositionally biased region" description="Basic residues" evidence="1">
    <location>
        <begin position="135"/>
        <end position="148"/>
    </location>
</feature>
<name>A0A1H3N7H8_9RHOB</name>
<sequence length="176" mass="19753">MNMRQNTNLAQLLETEEKLGGKTMVLKYAADIVNYSKAGVPLQKIYNCLARLEGEDRVVTYPAFSNAFRKLKKARELPDPDPEFLVKKPENRTQEPIRRPVENSRPPERTSDPAPAEEPESSDVAEPQDTEHRMRAASRKAAKGKRLNLPKSLSKPKQQPAAKKGNEKGAFIGDLM</sequence>
<evidence type="ECO:0000313" key="2">
    <source>
        <dbReference type="EMBL" id="SDY84832.1"/>
    </source>
</evidence>
<evidence type="ECO:0000256" key="1">
    <source>
        <dbReference type="SAM" id="MobiDB-lite"/>
    </source>
</evidence>
<accession>A0A1H3N7H8</accession>